<feature type="region of interest" description="Disordered" evidence="1">
    <location>
        <begin position="39"/>
        <end position="59"/>
    </location>
</feature>
<dbReference type="AlphaFoldDB" id="A0A1J5HIQ7"/>
<reference evidence="4 5" key="1">
    <citation type="journal article" date="2016" name="Environ. Microbiol.">
        <title>Genomic resolution of a cold subsurface aquifer community provides metabolic insights for novel microbes adapted to high CO concentrations.</title>
        <authorList>
            <person name="Probst A.J."/>
            <person name="Castelle C.J."/>
            <person name="Singh A."/>
            <person name="Brown C.T."/>
            <person name="Anantharaman K."/>
            <person name="Sharon I."/>
            <person name="Hug L.A."/>
            <person name="Burstein D."/>
            <person name="Emerson J.B."/>
            <person name="Thomas B.C."/>
            <person name="Banfield J.F."/>
        </authorList>
    </citation>
    <scope>NUCLEOTIDE SEQUENCE [LARGE SCALE GENOMIC DNA]</scope>
    <source>
        <strain evidence="4">CG2_30_33_16</strain>
    </source>
</reference>
<comment type="caution">
    <text evidence="4">The sequence shown here is derived from an EMBL/GenBank/DDBJ whole genome shotgun (WGS) entry which is preliminary data.</text>
</comment>
<proteinExistence type="predicted"/>
<protein>
    <recommendedName>
        <fullName evidence="6">DUF3048 domain-containing protein</fullName>
    </recommendedName>
</protein>
<dbReference type="InterPro" id="IPR021416">
    <property type="entry name" value="DUF3048_N"/>
</dbReference>
<gene>
    <name evidence="4" type="ORF">AUK04_02305</name>
</gene>
<organism evidence="4 5">
    <name type="scientific">Candidatus Roizmanbacteria bacterium CG2_30_33_16</name>
    <dbReference type="NCBI Taxonomy" id="1805340"/>
    <lineage>
        <taxon>Bacteria</taxon>
        <taxon>Candidatus Roizmaniibacteriota</taxon>
    </lineage>
</organism>
<feature type="domain" description="DUF3048" evidence="3">
    <location>
        <begin position="279"/>
        <end position="387"/>
    </location>
</feature>
<evidence type="ECO:0000256" key="1">
    <source>
        <dbReference type="SAM" id="MobiDB-lite"/>
    </source>
</evidence>
<dbReference type="SUPFAM" id="SSF159774">
    <property type="entry name" value="YerB-like"/>
    <property type="match status" value="1"/>
</dbReference>
<evidence type="ECO:0000313" key="5">
    <source>
        <dbReference type="Proteomes" id="UP000183758"/>
    </source>
</evidence>
<name>A0A1J5HIQ7_9BACT</name>
<dbReference type="Gene3D" id="3.50.90.10">
    <property type="entry name" value="YerB-like"/>
    <property type="match status" value="1"/>
</dbReference>
<dbReference type="EMBL" id="MNZM01000054">
    <property type="protein sequence ID" value="OIP84524.1"/>
    <property type="molecule type" value="Genomic_DNA"/>
</dbReference>
<dbReference type="Pfam" id="PF11258">
    <property type="entry name" value="DUF3048"/>
    <property type="match status" value="1"/>
</dbReference>
<accession>A0A1J5HIQ7</accession>
<dbReference type="InterPro" id="IPR023158">
    <property type="entry name" value="YerB-like_sf"/>
</dbReference>
<dbReference type="Proteomes" id="UP000183758">
    <property type="component" value="Unassembled WGS sequence"/>
</dbReference>
<evidence type="ECO:0000259" key="3">
    <source>
        <dbReference type="Pfam" id="PF17479"/>
    </source>
</evidence>
<dbReference type="Pfam" id="PF17479">
    <property type="entry name" value="DUF3048_C"/>
    <property type="match status" value="1"/>
</dbReference>
<evidence type="ECO:0000259" key="2">
    <source>
        <dbReference type="Pfam" id="PF11258"/>
    </source>
</evidence>
<sequence>MAKKTVALIGLFVFLISAISSYSFFSQSSNKQLNNKLINPIGENGKTTNGSEVDTGEPKTEECPINGMMMTKKQKEAWEKRRPLGIMVENSKAARPQSGLSSADVVYEAVAEGGITRFLGIYYCKDANYVGPVRSARVHFMKMLREYGDYPLYAHVGGANCDAESGSGCANGAPADALGLIRDLGWASYSDLNQFSVPFPIFWRDYERLPDRDTEHTVYTATKKLWDYAKNKRKLTEVDEDGKRWDVNFTKWKFKDDVTVDQRGTVNKISFGFWDSFAADYAVTWMYDKNTNNYIRANGGVPQVDKNTNKAIQSKNVIVMFAKESMANDGYNGGHILYRLTGTGDGLLFQNGKVEKITWTKENEESRAIYNLSNGNEVNIVRGQVFVEILPTGNEVKY</sequence>
<dbReference type="InterPro" id="IPR035328">
    <property type="entry name" value="DUF3048_C"/>
</dbReference>
<evidence type="ECO:0000313" key="4">
    <source>
        <dbReference type="EMBL" id="OIP84524.1"/>
    </source>
</evidence>
<feature type="domain" description="DUF3048" evidence="2">
    <location>
        <begin position="74"/>
        <end position="232"/>
    </location>
</feature>
<evidence type="ECO:0008006" key="6">
    <source>
        <dbReference type="Google" id="ProtNLM"/>
    </source>
</evidence>